<sequence length="402" mass="43053">MAEAEAGSTLHPQFVLAELQSLDGILVPIRNTTRVKYVCFDVSKHYLALGATSGDVFMFQRDTSSYVGTVANKEGGSVAQVALCPDENILALATSRGHVLVLEHNAGCGQPQRLQLSYEHKGSCVTCLRWNAAGSRLFAADGAGKVSVLNISSSKAKSLFQSPPSTLMKLDSRVVQLDFAQDRLLASTLTRCYLGDTVREKFTQVGKKLRDGEFGGCFVPGARAQDTVTIYAARPGSRLWEADLRGSVLKTHQFKEALAVAPTPLVTDRSDNNAVENVAPGNGQGTAFCKLLTVWASRRLSSAVFQSTIPPALIFELLDKLNELGEASVAEAVSKALSDACGFDATARPPSIPGKDSESEADPEDSETRKRPASPGVSEPHGFDREMHPKAKADQGLQSDDI</sequence>
<evidence type="ECO:0000313" key="1">
    <source>
        <dbReference type="EMBL" id="KAG0420188.1"/>
    </source>
</evidence>
<keyword evidence="2" id="KW-1185">Reference proteome</keyword>
<dbReference type="Proteomes" id="UP000805193">
    <property type="component" value="Unassembled WGS sequence"/>
</dbReference>
<gene>
    <name evidence="1" type="ORF">HPB47_003621</name>
</gene>
<reference evidence="1 2" key="1">
    <citation type="journal article" date="2020" name="Cell">
        <title>Large-Scale Comparative Analyses of Tick Genomes Elucidate Their Genetic Diversity and Vector Capacities.</title>
        <authorList>
            <consortium name="Tick Genome and Microbiome Consortium (TIGMIC)"/>
            <person name="Jia N."/>
            <person name="Wang J."/>
            <person name="Shi W."/>
            <person name="Du L."/>
            <person name="Sun Y."/>
            <person name="Zhan W."/>
            <person name="Jiang J.F."/>
            <person name="Wang Q."/>
            <person name="Zhang B."/>
            <person name="Ji P."/>
            <person name="Bell-Sakyi L."/>
            <person name="Cui X.M."/>
            <person name="Yuan T.T."/>
            <person name="Jiang B.G."/>
            <person name="Yang W.F."/>
            <person name="Lam T.T."/>
            <person name="Chang Q.C."/>
            <person name="Ding S.J."/>
            <person name="Wang X.J."/>
            <person name="Zhu J.G."/>
            <person name="Ruan X.D."/>
            <person name="Zhao L."/>
            <person name="Wei J.T."/>
            <person name="Ye R.Z."/>
            <person name="Que T.C."/>
            <person name="Du C.H."/>
            <person name="Zhou Y.H."/>
            <person name="Cheng J.X."/>
            <person name="Dai P.F."/>
            <person name="Guo W.B."/>
            <person name="Han X.H."/>
            <person name="Huang E.J."/>
            <person name="Li L.F."/>
            <person name="Wei W."/>
            <person name="Gao Y.C."/>
            <person name="Liu J.Z."/>
            <person name="Shao H.Z."/>
            <person name="Wang X."/>
            <person name="Wang C.C."/>
            <person name="Yang T.C."/>
            <person name="Huo Q.B."/>
            <person name="Li W."/>
            <person name="Chen H.Y."/>
            <person name="Chen S.E."/>
            <person name="Zhou L.G."/>
            <person name="Ni X.B."/>
            <person name="Tian J.H."/>
            <person name="Sheng Y."/>
            <person name="Liu T."/>
            <person name="Pan Y.S."/>
            <person name="Xia L.Y."/>
            <person name="Li J."/>
            <person name="Zhao F."/>
            <person name="Cao W.C."/>
        </authorList>
    </citation>
    <scope>NUCLEOTIDE SEQUENCE [LARGE SCALE GENOMIC DNA]</scope>
    <source>
        <strain evidence="1">Iper-2018</strain>
    </source>
</reference>
<proteinExistence type="predicted"/>
<dbReference type="EMBL" id="JABSTQ010010533">
    <property type="protein sequence ID" value="KAG0420188.1"/>
    <property type="molecule type" value="Genomic_DNA"/>
</dbReference>
<evidence type="ECO:0000313" key="2">
    <source>
        <dbReference type="Proteomes" id="UP000805193"/>
    </source>
</evidence>
<accession>A0AC60PIY8</accession>
<protein>
    <submittedName>
        <fullName evidence="1">Uncharacterized protein</fullName>
    </submittedName>
</protein>
<comment type="caution">
    <text evidence="1">The sequence shown here is derived from an EMBL/GenBank/DDBJ whole genome shotgun (WGS) entry which is preliminary data.</text>
</comment>
<name>A0AC60PIY8_IXOPE</name>
<organism evidence="1 2">
    <name type="scientific">Ixodes persulcatus</name>
    <name type="common">Taiga tick</name>
    <dbReference type="NCBI Taxonomy" id="34615"/>
    <lineage>
        <taxon>Eukaryota</taxon>
        <taxon>Metazoa</taxon>
        <taxon>Ecdysozoa</taxon>
        <taxon>Arthropoda</taxon>
        <taxon>Chelicerata</taxon>
        <taxon>Arachnida</taxon>
        <taxon>Acari</taxon>
        <taxon>Parasitiformes</taxon>
        <taxon>Ixodida</taxon>
        <taxon>Ixodoidea</taxon>
        <taxon>Ixodidae</taxon>
        <taxon>Ixodinae</taxon>
        <taxon>Ixodes</taxon>
    </lineage>
</organism>